<dbReference type="Gene3D" id="2.40.50.100">
    <property type="match status" value="1"/>
</dbReference>
<evidence type="ECO:0000256" key="8">
    <source>
        <dbReference type="RuleBase" id="RU364072"/>
    </source>
</evidence>
<evidence type="ECO:0000256" key="3">
    <source>
        <dbReference type="ARBA" id="ARBA00022516"/>
    </source>
</evidence>
<dbReference type="InterPro" id="IPR050709">
    <property type="entry name" value="Biotin_Carboxyl_Carrier/Decarb"/>
</dbReference>
<dbReference type="InterPro" id="IPR001882">
    <property type="entry name" value="Biotin_BS"/>
</dbReference>
<keyword evidence="6 8" id="KW-0275">Fatty acid biosynthesis</keyword>
<dbReference type="OrthoDB" id="9811735at2"/>
<evidence type="ECO:0000256" key="5">
    <source>
        <dbReference type="ARBA" id="ARBA00023098"/>
    </source>
</evidence>
<dbReference type="GO" id="GO:0006633">
    <property type="term" value="P:fatty acid biosynthetic process"/>
    <property type="evidence" value="ECO:0007669"/>
    <property type="project" value="UniProtKB-UniPathway"/>
</dbReference>
<evidence type="ECO:0000313" key="12">
    <source>
        <dbReference type="Proteomes" id="UP000218181"/>
    </source>
</evidence>
<organism evidence="11 12">
    <name type="scientific">Lactococcus fujiensis JCM 16395</name>
    <dbReference type="NCBI Taxonomy" id="1291764"/>
    <lineage>
        <taxon>Bacteria</taxon>
        <taxon>Bacillati</taxon>
        <taxon>Bacillota</taxon>
        <taxon>Bacilli</taxon>
        <taxon>Lactobacillales</taxon>
        <taxon>Streptococcaceae</taxon>
        <taxon>Lactococcus</taxon>
    </lineage>
</organism>
<dbReference type="PANTHER" id="PTHR45266:SF3">
    <property type="entry name" value="OXALOACETATE DECARBOXYLASE ALPHA CHAIN"/>
    <property type="match status" value="1"/>
</dbReference>
<comment type="function">
    <text evidence="8">This protein is a component of the acetyl coenzyme A carboxylase complex; first, biotin carboxylase catalyzes the carboxylation of the carrier protein and then the transcarboxylase transfers the carboxyl group to form malonyl-CoA.</text>
</comment>
<keyword evidence="3 8" id="KW-0444">Lipid biosynthesis</keyword>
<comment type="caution">
    <text evidence="11">The sequence shown here is derived from an EMBL/GenBank/DDBJ whole genome shotgun (WGS) entry which is preliminary data.</text>
</comment>
<dbReference type="Pfam" id="PF00364">
    <property type="entry name" value="Biotin_lipoyl"/>
    <property type="match status" value="1"/>
</dbReference>
<evidence type="ECO:0000256" key="4">
    <source>
        <dbReference type="ARBA" id="ARBA00022832"/>
    </source>
</evidence>
<keyword evidence="4 8" id="KW-0276">Fatty acid metabolism</keyword>
<dbReference type="GO" id="GO:0009317">
    <property type="term" value="C:acetyl-CoA carboxylase complex"/>
    <property type="evidence" value="ECO:0007669"/>
    <property type="project" value="InterPro"/>
</dbReference>
<comment type="pathway">
    <text evidence="1 8">Lipid metabolism; fatty acid biosynthesis.</text>
</comment>
<keyword evidence="12" id="KW-1185">Reference proteome</keyword>
<dbReference type="STRING" id="1291764.GCA_001311235_00269"/>
<feature type="compositionally biased region" description="Low complexity" evidence="9">
    <location>
        <begin position="55"/>
        <end position="71"/>
    </location>
</feature>
<reference evidence="11 12" key="1">
    <citation type="submission" date="2014-12" db="EMBL/GenBank/DDBJ databases">
        <title>Draft genome sequences of 10 type strains of Lactococcus.</title>
        <authorList>
            <person name="Sun Z."/>
            <person name="Zhong Z."/>
            <person name="Liu W."/>
            <person name="Zhang W."/>
            <person name="Zhang H."/>
        </authorList>
    </citation>
    <scope>NUCLEOTIDE SEQUENCE [LARGE SCALE GENOMIC DNA]</scope>
    <source>
        <strain evidence="11 12">JCM 16395</strain>
    </source>
</reference>
<dbReference type="GO" id="GO:0003989">
    <property type="term" value="F:acetyl-CoA carboxylase activity"/>
    <property type="evidence" value="ECO:0007669"/>
    <property type="project" value="InterPro"/>
</dbReference>
<dbReference type="UniPathway" id="UPA00094"/>
<dbReference type="PANTHER" id="PTHR45266">
    <property type="entry name" value="OXALOACETATE DECARBOXYLASE ALPHA CHAIN"/>
    <property type="match status" value="1"/>
</dbReference>
<evidence type="ECO:0000256" key="9">
    <source>
        <dbReference type="SAM" id="MobiDB-lite"/>
    </source>
</evidence>
<dbReference type="PROSITE" id="PS00188">
    <property type="entry name" value="BIOTIN"/>
    <property type="match status" value="1"/>
</dbReference>
<gene>
    <name evidence="11" type="ORF">RT41_GL000221</name>
</gene>
<evidence type="ECO:0000313" key="11">
    <source>
        <dbReference type="EMBL" id="PCS01457.1"/>
    </source>
</evidence>
<feature type="domain" description="Lipoyl-binding" evidence="10">
    <location>
        <begin position="69"/>
        <end position="157"/>
    </location>
</feature>
<dbReference type="PROSITE" id="PS50968">
    <property type="entry name" value="BIOTINYL_LIPOYL"/>
    <property type="match status" value="1"/>
</dbReference>
<keyword evidence="7 8" id="KW-0092">Biotin</keyword>
<dbReference type="InterPro" id="IPR011053">
    <property type="entry name" value="Single_hybrid_motif"/>
</dbReference>
<evidence type="ECO:0000256" key="2">
    <source>
        <dbReference type="ARBA" id="ARBA00017562"/>
    </source>
</evidence>
<feature type="region of interest" description="Disordered" evidence="9">
    <location>
        <begin position="55"/>
        <end position="78"/>
    </location>
</feature>
<accession>A0A2A5RPU1</accession>
<dbReference type="RefSeq" id="WP_054638966.1">
    <property type="nucleotide sequence ID" value="NZ_BBAL01000001.1"/>
</dbReference>
<dbReference type="Proteomes" id="UP000218181">
    <property type="component" value="Unassembled WGS sequence"/>
</dbReference>
<keyword evidence="5 8" id="KW-0443">Lipid metabolism</keyword>
<proteinExistence type="predicted"/>
<dbReference type="EMBL" id="JXJU01000001">
    <property type="protein sequence ID" value="PCS01457.1"/>
    <property type="molecule type" value="Genomic_DNA"/>
</dbReference>
<evidence type="ECO:0000256" key="1">
    <source>
        <dbReference type="ARBA" id="ARBA00005194"/>
    </source>
</evidence>
<protein>
    <recommendedName>
        <fullName evidence="2 8">Biotin carboxyl carrier protein of acetyl-CoA carboxylase</fullName>
    </recommendedName>
</protein>
<dbReference type="AlphaFoldDB" id="A0A2A5RPU1"/>
<evidence type="ECO:0000256" key="6">
    <source>
        <dbReference type="ARBA" id="ARBA00023160"/>
    </source>
</evidence>
<dbReference type="SUPFAM" id="SSF51230">
    <property type="entry name" value="Single hybrid motif"/>
    <property type="match status" value="1"/>
</dbReference>
<dbReference type="NCBIfam" id="TIGR00531">
    <property type="entry name" value="BCCP"/>
    <property type="match status" value="1"/>
</dbReference>
<name>A0A2A5RPU1_9LACT</name>
<evidence type="ECO:0000256" key="7">
    <source>
        <dbReference type="ARBA" id="ARBA00023267"/>
    </source>
</evidence>
<evidence type="ECO:0000259" key="10">
    <source>
        <dbReference type="PROSITE" id="PS50968"/>
    </source>
</evidence>
<dbReference type="InterPro" id="IPR001249">
    <property type="entry name" value="AcCoA_biotinCC"/>
</dbReference>
<dbReference type="CDD" id="cd06850">
    <property type="entry name" value="biotinyl_domain"/>
    <property type="match status" value="1"/>
</dbReference>
<dbReference type="PRINTS" id="PR01071">
    <property type="entry name" value="ACOABIOTINCC"/>
</dbReference>
<sequence>MNISEVKELMDKFDGSTMREFSWKNAEGELALSKNDGHTGLAPEPAFVQTVQTAPAVAATTQTSTETTKGAESAPQTAVEGDAVESPLVGVVYLKAGPDKPEFVQVGDTVKKGQTLLIIEAMKVMNEIPAPKDGVITDIMVSPEEVVEYGQGLVRIK</sequence>
<dbReference type="InterPro" id="IPR000089">
    <property type="entry name" value="Biotin_lipoyl"/>
</dbReference>